<evidence type="ECO:0000313" key="13">
    <source>
        <dbReference type="Proteomes" id="UP000549882"/>
    </source>
</evidence>
<organism evidence="12 13">
    <name type="scientific">Rhizobium paranaense</name>
    <dbReference type="NCBI Taxonomy" id="1650438"/>
    <lineage>
        <taxon>Bacteria</taxon>
        <taxon>Pseudomonadati</taxon>
        <taxon>Pseudomonadota</taxon>
        <taxon>Alphaproteobacteria</taxon>
        <taxon>Hyphomicrobiales</taxon>
        <taxon>Rhizobiaceae</taxon>
        <taxon>Rhizobium/Agrobacterium group</taxon>
        <taxon>Rhizobium</taxon>
    </lineage>
</organism>
<evidence type="ECO:0000256" key="6">
    <source>
        <dbReference type="ARBA" id="ARBA00023136"/>
    </source>
</evidence>
<evidence type="ECO:0000259" key="9">
    <source>
        <dbReference type="Pfam" id="PF25917"/>
    </source>
</evidence>
<evidence type="ECO:0000256" key="1">
    <source>
        <dbReference type="ARBA" id="ARBA00004236"/>
    </source>
</evidence>
<keyword evidence="13" id="KW-1185">Reference proteome</keyword>
<protein>
    <submittedName>
        <fullName evidence="12">Multidrug efflux system membrane fusion protein</fullName>
    </submittedName>
</protein>
<evidence type="ECO:0000259" key="11">
    <source>
        <dbReference type="Pfam" id="PF25967"/>
    </source>
</evidence>
<comment type="caution">
    <text evidence="12">The sequence shown here is derived from an EMBL/GenBank/DDBJ whole genome shotgun (WGS) entry which is preliminary data.</text>
</comment>
<dbReference type="AlphaFoldDB" id="A0A7W8XR69"/>
<dbReference type="InterPro" id="IPR058626">
    <property type="entry name" value="MdtA-like_b-barrel"/>
</dbReference>
<keyword evidence="3" id="KW-0813">Transport</keyword>
<feature type="domain" description="Multidrug resistance protein MdtA-like C-terminal permuted SH3" evidence="11">
    <location>
        <begin position="339"/>
        <end position="396"/>
    </location>
</feature>
<dbReference type="RefSeq" id="WP_107109724.1">
    <property type="nucleotide sequence ID" value="NZ_JACHBI010000004.1"/>
</dbReference>
<dbReference type="Pfam" id="PF25876">
    <property type="entry name" value="HH_MFP_RND"/>
    <property type="match status" value="1"/>
</dbReference>
<feature type="domain" description="Multidrug resistance protein MdtA-like alpha-helical hairpin" evidence="8">
    <location>
        <begin position="144"/>
        <end position="214"/>
    </location>
</feature>
<keyword evidence="4" id="KW-1003">Cell membrane</keyword>
<feature type="domain" description="Multidrug resistance protein MdtA-like beta-barrel" evidence="10">
    <location>
        <begin position="251"/>
        <end position="333"/>
    </location>
</feature>
<dbReference type="GO" id="GO:0015562">
    <property type="term" value="F:efflux transmembrane transporter activity"/>
    <property type="evidence" value="ECO:0007669"/>
    <property type="project" value="TreeGrafter"/>
</dbReference>
<evidence type="ECO:0000259" key="10">
    <source>
        <dbReference type="Pfam" id="PF25944"/>
    </source>
</evidence>
<dbReference type="Gene3D" id="2.40.30.170">
    <property type="match status" value="1"/>
</dbReference>
<feature type="region of interest" description="Disordered" evidence="7">
    <location>
        <begin position="43"/>
        <end position="68"/>
    </location>
</feature>
<evidence type="ECO:0000256" key="5">
    <source>
        <dbReference type="ARBA" id="ARBA00022519"/>
    </source>
</evidence>
<dbReference type="GO" id="GO:1990281">
    <property type="term" value="C:efflux pump complex"/>
    <property type="evidence" value="ECO:0007669"/>
    <property type="project" value="TreeGrafter"/>
</dbReference>
<dbReference type="InterPro" id="IPR006143">
    <property type="entry name" value="RND_pump_MFP"/>
</dbReference>
<feature type="compositionally biased region" description="Polar residues" evidence="7">
    <location>
        <begin position="503"/>
        <end position="514"/>
    </location>
</feature>
<dbReference type="Pfam" id="PF25944">
    <property type="entry name" value="Beta-barrel_RND"/>
    <property type="match status" value="1"/>
</dbReference>
<dbReference type="Gene3D" id="1.10.287.470">
    <property type="entry name" value="Helix hairpin bin"/>
    <property type="match status" value="1"/>
</dbReference>
<dbReference type="NCBIfam" id="TIGR01730">
    <property type="entry name" value="RND_mfp"/>
    <property type="match status" value="1"/>
</dbReference>
<evidence type="ECO:0000313" key="12">
    <source>
        <dbReference type="EMBL" id="MBB5573870.1"/>
    </source>
</evidence>
<feature type="compositionally biased region" description="Gly residues" evidence="7">
    <location>
        <begin position="457"/>
        <end position="475"/>
    </location>
</feature>
<dbReference type="Pfam" id="PF25967">
    <property type="entry name" value="RND-MFP_C"/>
    <property type="match status" value="1"/>
</dbReference>
<dbReference type="InterPro" id="IPR058627">
    <property type="entry name" value="MdtA-like_C"/>
</dbReference>
<evidence type="ECO:0000256" key="4">
    <source>
        <dbReference type="ARBA" id="ARBA00022475"/>
    </source>
</evidence>
<proteinExistence type="inferred from homology"/>
<accession>A0A7W8XR69</accession>
<name>A0A7W8XR69_9HYPH</name>
<keyword evidence="5" id="KW-0997">Cell inner membrane</keyword>
<dbReference type="Gene3D" id="2.40.50.100">
    <property type="match status" value="1"/>
</dbReference>
<gene>
    <name evidence="12" type="ORF">GGD50_002492</name>
</gene>
<feature type="region of interest" description="Disordered" evidence="7">
    <location>
        <begin position="433"/>
        <end position="514"/>
    </location>
</feature>
<dbReference type="InterPro" id="IPR058624">
    <property type="entry name" value="MdtA-like_HH"/>
</dbReference>
<feature type="domain" description="Multidrug resistance protein MdtA-like barrel-sandwich hybrid" evidence="9">
    <location>
        <begin position="104"/>
        <end position="246"/>
    </location>
</feature>
<dbReference type="Proteomes" id="UP000549882">
    <property type="component" value="Unassembled WGS sequence"/>
</dbReference>
<dbReference type="Gene3D" id="2.40.420.20">
    <property type="match status" value="1"/>
</dbReference>
<evidence type="ECO:0000256" key="7">
    <source>
        <dbReference type="SAM" id="MobiDB-lite"/>
    </source>
</evidence>
<comment type="similarity">
    <text evidence="2">Belongs to the membrane fusion protein (MFP) (TC 8.A.1) family.</text>
</comment>
<dbReference type="Pfam" id="PF25917">
    <property type="entry name" value="BSH_RND"/>
    <property type="match status" value="1"/>
</dbReference>
<evidence type="ECO:0000256" key="3">
    <source>
        <dbReference type="ARBA" id="ARBA00022448"/>
    </source>
</evidence>
<dbReference type="FunFam" id="2.40.420.20:FF:000001">
    <property type="entry name" value="Efflux RND transporter periplasmic adaptor subunit"/>
    <property type="match status" value="1"/>
</dbReference>
<reference evidence="12 13" key="1">
    <citation type="submission" date="2020-08" db="EMBL/GenBank/DDBJ databases">
        <title>Genomic Encyclopedia of Type Strains, Phase IV (KMG-V): Genome sequencing to study the core and pangenomes of soil and plant-associated prokaryotes.</title>
        <authorList>
            <person name="Whitman W."/>
        </authorList>
    </citation>
    <scope>NUCLEOTIDE SEQUENCE [LARGE SCALE GENOMIC DNA]</scope>
    <source>
        <strain evidence="12 13">SEMIA 4064</strain>
    </source>
</reference>
<dbReference type="SUPFAM" id="SSF111369">
    <property type="entry name" value="HlyD-like secretion proteins"/>
    <property type="match status" value="1"/>
</dbReference>
<sequence length="514" mass="52822">MARTFRVLMSIAVIGAVAYGAYVTRERWLGSAERLLGYQSAAAPGEQAQGERRGNQGQGFGQGGGRRRGSLSQFTGPVPVLAADAKSTDVPVYIDGVGSVKALNTVTVRAQVSGKIVEIGFEEGQDIKKGDVIARIDDAVYKAQLDQAIAKKAQDEALLAGAKRDLERFQRMVATASGTQQQVDTSTSLVAQYTAQIQSDQAAIESAQATLDYTTIEAPIDGRTGIRNVDVGNLVSSSDATGIVTLSQIKPISVLFSIPQQQLARVNAASATGALSVQAIASNGQTVIDNGTLAVVDNQVDPTTGTVKLKANFPNDKLALWPGAFVNARLLVETLKGVTVIPTAAVQRGPNGTFVYIVRQDQTVAMKPVTVRQQDDVQAVIADGLAPGDKVVTTGFARLQDGSKVQISAGAGAAAPAATPPAVDGQPVAENAAQPNQAQTDGNTASDGQRPHRQHNGQGGSGGQNGNGGQGAGNGGHRRHNADGAGGNDANTNGNTGGGDAASTNPSATSTQQQ</sequence>
<dbReference type="GO" id="GO:0030313">
    <property type="term" value="C:cell envelope"/>
    <property type="evidence" value="ECO:0007669"/>
    <property type="project" value="UniProtKB-SubCell"/>
</dbReference>
<feature type="compositionally biased region" description="Polar residues" evidence="7">
    <location>
        <begin position="433"/>
        <end position="447"/>
    </location>
</feature>
<dbReference type="InterPro" id="IPR058625">
    <property type="entry name" value="MdtA-like_BSH"/>
</dbReference>
<dbReference type="EMBL" id="JACHBI010000004">
    <property type="protein sequence ID" value="MBB5573870.1"/>
    <property type="molecule type" value="Genomic_DNA"/>
</dbReference>
<evidence type="ECO:0000256" key="2">
    <source>
        <dbReference type="ARBA" id="ARBA00009477"/>
    </source>
</evidence>
<comment type="subcellular location">
    <subcellularLocation>
        <location evidence="1">Cell membrane</location>
    </subcellularLocation>
</comment>
<dbReference type="PANTHER" id="PTHR30469">
    <property type="entry name" value="MULTIDRUG RESISTANCE PROTEIN MDTA"/>
    <property type="match status" value="1"/>
</dbReference>
<dbReference type="PANTHER" id="PTHR30469:SF12">
    <property type="entry name" value="MULTIDRUG RESISTANCE PROTEIN MDTA"/>
    <property type="match status" value="1"/>
</dbReference>
<keyword evidence="6" id="KW-0472">Membrane</keyword>
<evidence type="ECO:0000259" key="8">
    <source>
        <dbReference type="Pfam" id="PF25876"/>
    </source>
</evidence>